<protein>
    <recommendedName>
        <fullName evidence="1">Glycosyl hydrolases family 38 C-terminal domain-containing protein</fullName>
    </recommendedName>
</protein>
<dbReference type="GO" id="GO:0009313">
    <property type="term" value="P:oligosaccharide catabolic process"/>
    <property type="evidence" value="ECO:0007669"/>
    <property type="project" value="TreeGrafter"/>
</dbReference>
<dbReference type="InterPro" id="IPR041147">
    <property type="entry name" value="GH38_C"/>
</dbReference>
<dbReference type="InterPro" id="IPR011013">
    <property type="entry name" value="Gal_mutarotase_sf_dom"/>
</dbReference>
<dbReference type="PANTHER" id="PTHR46017:SF2">
    <property type="entry name" value="MANNOSYLGLYCERATE HYDROLASE"/>
    <property type="match status" value="1"/>
</dbReference>
<organism evidence="2">
    <name type="scientific">marine sediment metagenome</name>
    <dbReference type="NCBI Taxonomy" id="412755"/>
    <lineage>
        <taxon>unclassified sequences</taxon>
        <taxon>metagenomes</taxon>
        <taxon>ecological metagenomes</taxon>
    </lineage>
</organism>
<dbReference type="EMBL" id="LAZR01052543">
    <property type="protein sequence ID" value="KKK82717.1"/>
    <property type="molecule type" value="Genomic_DNA"/>
</dbReference>
<dbReference type="GO" id="GO:0004559">
    <property type="term" value="F:alpha-mannosidase activity"/>
    <property type="evidence" value="ECO:0007669"/>
    <property type="project" value="TreeGrafter"/>
</dbReference>
<name>A0A0F8YMW4_9ZZZZ</name>
<feature type="domain" description="Glycosyl hydrolases family 38 C-terminal" evidence="1">
    <location>
        <begin position="207"/>
        <end position="286"/>
    </location>
</feature>
<gene>
    <name evidence="2" type="ORF">LCGC14_2800590</name>
</gene>
<dbReference type="Pfam" id="PF17677">
    <property type="entry name" value="Glyco_hydro38C2"/>
    <property type="match status" value="1"/>
</dbReference>
<dbReference type="Gene3D" id="2.60.40.2220">
    <property type="match status" value="1"/>
</dbReference>
<reference evidence="2" key="1">
    <citation type="journal article" date="2015" name="Nature">
        <title>Complex archaea that bridge the gap between prokaryotes and eukaryotes.</title>
        <authorList>
            <person name="Spang A."/>
            <person name="Saw J.H."/>
            <person name="Jorgensen S.L."/>
            <person name="Zaremba-Niedzwiedzka K."/>
            <person name="Martijn J."/>
            <person name="Lind A.E."/>
            <person name="van Eijk R."/>
            <person name="Schleper C."/>
            <person name="Guy L."/>
            <person name="Ettema T.J."/>
        </authorList>
    </citation>
    <scope>NUCLEOTIDE SEQUENCE</scope>
</reference>
<evidence type="ECO:0000259" key="1">
    <source>
        <dbReference type="Pfam" id="PF17677"/>
    </source>
</evidence>
<dbReference type="SUPFAM" id="SSF74650">
    <property type="entry name" value="Galactose mutarotase-like"/>
    <property type="match status" value="1"/>
</dbReference>
<accession>A0A0F8YMW4</accession>
<proteinExistence type="predicted"/>
<comment type="caution">
    <text evidence="2">The sequence shown here is derived from an EMBL/GenBank/DDBJ whole genome shotgun (WGS) entry which is preliminary data.</text>
</comment>
<dbReference type="Gene3D" id="2.70.98.30">
    <property type="entry name" value="Golgi alpha-mannosidase II, domain 4"/>
    <property type="match status" value="1"/>
</dbReference>
<dbReference type="AlphaFoldDB" id="A0A0F8YMW4"/>
<dbReference type="PANTHER" id="PTHR46017">
    <property type="entry name" value="ALPHA-MANNOSIDASE 2C1"/>
    <property type="match status" value="1"/>
</dbReference>
<dbReference type="GO" id="GO:0030246">
    <property type="term" value="F:carbohydrate binding"/>
    <property type="evidence" value="ECO:0007669"/>
    <property type="project" value="InterPro"/>
</dbReference>
<sequence length="294" mass="33278">RDHRIRCLFPTNIKSEKVDADGHFYVVPRNIKLPKADNWVQKPLPTNHQKDFISVSDNSNTFAILNRGLPEYEAILNTDGTVSLAVTLLRCVEWLSRDDFQTRKSHAGPGFNTPGAQCLGNYIFSLSIVTVSKPSWLDSEIHIKGKEFNNPLKAIFPNMSQSPLRTLNKIMLSPSGIISYFNQKKSIESTPYISSALSFLEIDNRSISLSAMKKSEVGNSLIIRIFNISPIPQQATLTFYEKIIIKDVKLVNFLEETPKHKIKAEINRFSDNILHVSLEPHVIATFKIEINLIE</sequence>
<evidence type="ECO:0000313" key="2">
    <source>
        <dbReference type="EMBL" id="KKK82717.1"/>
    </source>
</evidence>
<feature type="non-terminal residue" evidence="2">
    <location>
        <position position="1"/>
    </location>
</feature>